<dbReference type="Pfam" id="PF08241">
    <property type="entry name" value="Methyltransf_11"/>
    <property type="match status" value="1"/>
</dbReference>
<accession>A0A2N9VVD1</accession>
<keyword evidence="1" id="KW-0175">Coiled coil</keyword>
<organism evidence="3 4">
    <name type="scientific">Phyllobacterium zundukense</name>
    <dbReference type="NCBI Taxonomy" id="1867719"/>
    <lineage>
        <taxon>Bacteria</taxon>
        <taxon>Pseudomonadati</taxon>
        <taxon>Pseudomonadota</taxon>
        <taxon>Alphaproteobacteria</taxon>
        <taxon>Hyphomicrobiales</taxon>
        <taxon>Phyllobacteriaceae</taxon>
        <taxon>Phyllobacterium</taxon>
    </lineage>
</organism>
<dbReference type="Proteomes" id="UP000232163">
    <property type="component" value="Unassembled WGS sequence"/>
</dbReference>
<feature type="coiled-coil region" evidence="1">
    <location>
        <begin position="324"/>
        <end position="351"/>
    </location>
</feature>
<protein>
    <recommendedName>
        <fullName evidence="2">Methyltransferase type 11 domain-containing protein</fullName>
    </recommendedName>
</protein>
<reference evidence="4" key="1">
    <citation type="journal article" date="2017" name="Int J Environ Stud">
        <title>Does the Miocene-Pliocene relict legume Oxytropis triphylla form nitrogen-fixing nodules with a combination of bacterial strains?</title>
        <authorList>
            <person name="Safronova V."/>
            <person name="Belimov A."/>
            <person name="Sazanova A."/>
            <person name="Kuznetsova I."/>
            <person name="Popova J."/>
            <person name="Andronov E."/>
            <person name="Verkhozina A."/>
            <person name="Tikhonovich I."/>
        </authorList>
    </citation>
    <scope>NUCLEOTIDE SEQUENCE [LARGE SCALE GENOMIC DNA]</scope>
    <source>
        <strain evidence="4">Tri-38</strain>
    </source>
</reference>
<evidence type="ECO:0000259" key="2">
    <source>
        <dbReference type="Pfam" id="PF08241"/>
    </source>
</evidence>
<name>A0A2N9VVD1_9HYPH</name>
<feature type="domain" description="Methyltransferase type 11" evidence="2">
    <location>
        <begin position="73"/>
        <end position="182"/>
    </location>
</feature>
<proteinExistence type="predicted"/>
<dbReference type="InterPro" id="IPR029063">
    <property type="entry name" value="SAM-dependent_MTases_sf"/>
</dbReference>
<evidence type="ECO:0000313" key="4">
    <source>
        <dbReference type="Proteomes" id="UP000232163"/>
    </source>
</evidence>
<dbReference type="AlphaFoldDB" id="A0A2N9VVD1"/>
<sequence length="399" mass="43939">MNNLPYTKIIDIADFSNPVLLPHLQDIARGEMLRFGLDKAEIIPDSKQWECAMMLRTLSDHGLIRPGALLAGIGAGTEETTFALAAKGCVVFPTDRYLENTPWSDVAPAGMMVRPAQFSQYDYPRGSVIPVHTDARVLSLPTDFFDGVYSAGSIEHFGSLEAVAASAEEIGRILKPGGVAVISTEFRLDGPMDKRWFTDDCILFTPSLLQEFIIGPSGLEVIGTPEYTTSDATYDSRVVLIDFLDKAKKVSSLADKRNAYPNLVLFHDGYLFCSVHLALKKPVTASSQSNGRSAVFKNVVEKESTRASAILTSQIVEWTGSYGNQKADVLMEELNEQASRYERELAALRNSRSLRYTQPFREAANAIRRNPAALATALFVLRCLRGIRNLVTKRKHGAA</sequence>
<dbReference type="OrthoDB" id="8153637at2"/>
<dbReference type="CDD" id="cd02440">
    <property type="entry name" value="AdoMet_MTases"/>
    <property type="match status" value="1"/>
</dbReference>
<dbReference type="SUPFAM" id="SSF53335">
    <property type="entry name" value="S-adenosyl-L-methionine-dependent methyltransferases"/>
    <property type="match status" value="1"/>
</dbReference>
<comment type="caution">
    <text evidence="3">The sequence shown here is derived from an EMBL/GenBank/DDBJ whole genome shotgun (WGS) entry which is preliminary data.</text>
</comment>
<dbReference type="GO" id="GO:0008757">
    <property type="term" value="F:S-adenosylmethionine-dependent methyltransferase activity"/>
    <property type="evidence" value="ECO:0007669"/>
    <property type="project" value="InterPro"/>
</dbReference>
<evidence type="ECO:0000313" key="3">
    <source>
        <dbReference type="EMBL" id="PIO43449.1"/>
    </source>
</evidence>
<dbReference type="Gene3D" id="3.40.50.150">
    <property type="entry name" value="Vaccinia Virus protein VP39"/>
    <property type="match status" value="1"/>
</dbReference>
<dbReference type="InterPro" id="IPR013216">
    <property type="entry name" value="Methyltransf_11"/>
</dbReference>
<dbReference type="KEGG" id="pht:BLM14_19555"/>
<evidence type="ECO:0000256" key="1">
    <source>
        <dbReference type="SAM" id="Coils"/>
    </source>
</evidence>
<gene>
    <name evidence="3" type="ORF">B5P45_18285</name>
</gene>
<dbReference type="EMBL" id="MZMT01000040">
    <property type="protein sequence ID" value="PIO43449.1"/>
    <property type="molecule type" value="Genomic_DNA"/>
</dbReference>
<keyword evidence="4" id="KW-1185">Reference proteome</keyword>
<dbReference type="RefSeq" id="WP_100001581.1">
    <property type="nucleotide sequence ID" value="NZ_CP017941.1"/>
</dbReference>